<organism evidence="2 3">
    <name type="scientific">Duganella phyllosphaerae</name>
    <dbReference type="NCBI Taxonomy" id="762836"/>
    <lineage>
        <taxon>Bacteria</taxon>
        <taxon>Pseudomonadati</taxon>
        <taxon>Pseudomonadota</taxon>
        <taxon>Betaproteobacteria</taxon>
        <taxon>Burkholderiales</taxon>
        <taxon>Oxalobacteraceae</taxon>
        <taxon>Telluria group</taxon>
        <taxon>Duganella</taxon>
    </lineage>
</organism>
<feature type="signal peptide" evidence="1">
    <location>
        <begin position="1"/>
        <end position="25"/>
    </location>
</feature>
<dbReference type="EMBL" id="LROM01000112">
    <property type="protein sequence ID" value="OEZ96240.1"/>
    <property type="molecule type" value="Genomic_DNA"/>
</dbReference>
<keyword evidence="3" id="KW-1185">Reference proteome</keyword>
<dbReference type="InterPro" id="IPR017549">
    <property type="entry name" value="APMV_L690"/>
</dbReference>
<dbReference type="Proteomes" id="UP000175989">
    <property type="component" value="Unassembled WGS sequence"/>
</dbReference>
<dbReference type="OrthoDB" id="581621at2"/>
<reference evidence="3" key="1">
    <citation type="journal article" date="2016" name="Front. Microbiol.">
        <title>Molecular Keys to the Janthinobacterium and Duganella spp. Interaction with the Plant Pathogen Fusarium graminearum.</title>
        <authorList>
            <person name="Haack F.S."/>
            <person name="Poehlein A."/>
            <person name="Kroger C."/>
            <person name="Voigt C.A."/>
            <person name="Piepenbring M."/>
            <person name="Bode H.B."/>
            <person name="Daniel R."/>
            <person name="Schafer W."/>
            <person name="Streit W.R."/>
        </authorList>
    </citation>
    <scope>NUCLEOTIDE SEQUENCE [LARGE SCALE GENOMIC DNA]</scope>
    <source>
        <strain evidence="3">T54</strain>
    </source>
</reference>
<evidence type="ECO:0000256" key="1">
    <source>
        <dbReference type="SAM" id="SignalP"/>
    </source>
</evidence>
<sequence length="355" mass="36124">MQFISSNKFKLAAVLPLVLASLLTACGGSSTATSAPSAPSAPASVFADTKLVGDLAGAAPNTDPNLINAWGIAFNPTGYVWVANTATATSTLYDGNGVRQTLVVKTPPAPIGIVFNGSTDFNGSPFIFSTALGAIAAWSPATDPANAATVFDGSASGTSYIGLAIASNNGANYIYAADFANNKIDVFDAKFAKATLPGNFTDPKVPAGYGPYNIQTIGNRIYVAYAKHAGNFAEHAVGSGIISVFDTAGNLVKQLVAGGTLNAPWGIAQAPANFGTLSGKLLVGNFGDGLIQAYDPDTGAALGMLRKADGSNIVVDGLWGLAFGNGVNNQPTNTLFYTAGPNGTTHGLYGRIDVK</sequence>
<name>A0A1E7WE15_9BURK</name>
<dbReference type="RefSeq" id="WP_070250484.1">
    <property type="nucleotide sequence ID" value="NZ_LROM01000112.1"/>
</dbReference>
<evidence type="ECO:0008006" key="4">
    <source>
        <dbReference type="Google" id="ProtNLM"/>
    </source>
</evidence>
<dbReference type="AlphaFoldDB" id="A0A1E7WE15"/>
<evidence type="ECO:0000313" key="3">
    <source>
        <dbReference type="Proteomes" id="UP000175989"/>
    </source>
</evidence>
<keyword evidence="1" id="KW-0732">Signal</keyword>
<dbReference type="Gene3D" id="2.130.10.10">
    <property type="entry name" value="YVTN repeat-like/Quinoprotein amine dehydrogenase"/>
    <property type="match status" value="1"/>
</dbReference>
<dbReference type="PATRIC" id="fig|762836.4.peg.4143"/>
<evidence type="ECO:0000313" key="2">
    <source>
        <dbReference type="EMBL" id="OEZ96240.1"/>
    </source>
</evidence>
<protein>
    <recommendedName>
        <fullName evidence="4">NHL repeat protein</fullName>
    </recommendedName>
</protein>
<dbReference type="NCBIfam" id="TIGR03118">
    <property type="entry name" value="PEPCTERM_chp_1"/>
    <property type="match status" value="1"/>
</dbReference>
<comment type="caution">
    <text evidence="2">The sequence shown here is derived from an EMBL/GenBank/DDBJ whole genome shotgun (WGS) entry which is preliminary data.</text>
</comment>
<dbReference type="InterPro" id="IPR015943">
    <property type="entry name" value="WD40/YVTN_repeat-like_dom_sf"/>
</dbReference>
<accession>A0A1E7WE15</accession>
<feature type="chain" id="PRO_5009206938" description="NHL repeat protein" evidence="1">
    <location>
        <begin position="26"/>
        <end position="355"/>
    </location>
</feature>
<dbReference type="SUPFAM" id="SSF63825">
    <property type="entry name" value="YWTD domain"/>
    <property type="match status" value="1"/>
</dbReference>
<proteinExistence type="predicted"/>
<gene>
    <name evidence="2" type="ORF">DUPY_40190</name>
</gene>